<dbReference type="InterPro" id="IPR006283">
    <property type="entry name" value="ThiL-like"/>
</dbReference>
<reference evidence="4 5" key="1">
    <citation type="submission" date="2020-08" db="EMBL/GenBank/DDBJ databases">
        <title>Genomic Encyclopedia of Type Strains, Phase IV (KMG-IV): sequencing the most valuable type-strain genomes for metagenomic binning, comparative biology and taxonomic classification.</title>
        <authorList>
            <person name="Goeker M."/>
        </authorList>
    </citation>
    <scope>NUCLEOTIDE SEQUENCE [LARGE SCALE GENOMIC DNA]</scope>
    <source>
        <strain evidence="4 5">DSM 102850</strain>
    </source>
</reference>
<feature type="domain" description="PurM-like C-terminal" evidence="3">
    <location>
        <begin position="91"/>
        <end position="237"/>
    </location>
</feature>
<accession>A0A840I091</accession>
<evidence type="ECO:0000259" key="2">
    <source>
        <dbReference type="Pfam" id="PF00586"/>
    </source>
</evidence>
<sequence>MARKAVAANASDLIAKGCAPRAMLLGCVWPSSAKEGDVAAFADGLEEALGAYGLSLVGGDTTRGATGLVVSVTLLGKPCEGRIVGRAGAAPGDKLYLFGTVGDAGLGLRHLTGQWRAGEHAEAVTAAYRLPGPPLAAAKLVAHYASAALDVSDGLVADAGHLGAASGLSCLVEALTLPLSQAGRAYVAGGGSVTDLATAGDDYQPLVAVPSAQAQPFEAAARSAGLTVTQIGRCAAGEPGCTLLDGAGAPVEVRSGGWSHF</sequence>
<name>A0A840I091_9PROT</name>
<dbReference type="Pfam" id="PF00586">
    <property type="entry name" value="AIRS"/>
    <property type="match status" value="1"/>
</dbReference>
<keyword evidence="4" id="KW-0808">Transferase</keyword>
<dbReference type="Gene3D" id="3.30.1330.10">
    <property type="entry name" value="PurM-like, N-terminal domain"/>
    <property type="match status" value="1"/>
</dbReference>
<dbReference type="EC" id="2.7.4.16" evidence="4"/>
<evidence type="ECO:0000313" key="5">
    <source>
        <dbReference type="Proteomes" id="UP000563524"/>
    </source>
</evidence>
<organism evidence="4 5">
    <name type="scientific">Parvularcula dongshanensis</name>
    <dbReference type="NCBI Taxonomy" id="1173995"/>
    <lineage>
        <taxon>Bacteria</taxon>
        <taxon>Pseudomonadati</taxon>
        <taxon>Pseudomonadota</taxon>
        <taxon>Alphaproteobacteria</taxon>
        <taxon>Parvularculales</taxon>
        <taxon>Parvularculaceae</taxon>
        <taxon>Parvularcula</taxon>
    </lineage>
</organism>
<dbReference type="SUPFAM" id="SSF56042">
    <property type="entry name" value="PurM C-terminal domain-like"/>
    <property type="match status" value="1"/>
</dbReference>
<dbReference type="CDD" id="cd02194">
    <property type="entry name" value="ThiL"/>
    <property type="match status" value="1"/>
</dbReference>
<dbReference type="InterPro" id="IPR036921">
    <property type="entry name" value="PurM-like_N_sf"/>
</dbReference>
<keyword evidence="1" id="KW-0784">Thiamine biosynthesis</keyword>
<evidence type="ECO:0000259" key="3">
    <source>
        <dbReference type="Pfam" id="PF02769"/>
    </source>
</evidence>
<proteinExistence type="predicted"/>
<comment type="caution">
    <text evidence="4">The sequence shown here is derived from an EMBL/GenBank/DDBJ whole genome shotgun (WGS) entry which is preliminary data.</text>
</comment>
<dbReference type="AlphaFoldDB" id="A0A840I091"/>
<dbReference type="Proteomes" id="UP000563524">
    <property type="component" value="Unassembled WGS sequence"/>
</dbReference>
<dbReference type="GO" id="GO:0009030">
    <property type="term" value="F:thiamine-phosphate kinase activity"/>
    <property type="evidence" value="ECO:0007669"/>
    <property type="project" value="UniProtKB-EC"/>
</dbReference>
<dbReference type="NCBIfam" id="TIGR01379">
    <property type="entry name" value="thiL"/>
    <property type="match status" value="1"/>
</dbReference>
<gene>
    <name evidence="4" type="ORF">GGQ59_000201</name>
</gene>
<dbReference type="SUPFAM" id="SSF55326">
    <property type="entry name" value="PurM N-terminal domain-like"/>
    <property type="match status" value="1"/>
</dbReference>
<evidence type="ECO:0000256" key="1">
    <source>
        <dbReference type="ARBA" id="ARBA00022977"/>
    </source>
</evidence>
<keyword evidence="4" id="KW-0418">Kinase</keyword>
<dbReference type="PANTHER" id="PTHR30270:SF0">
    <property type="entry name" value="THIAMINE-MONOPHOSPHATE KINASE"/>
    <property type="match status" value="1"/>
</dbReference>
<keyword evidence="5" id="KW-1185">Reference proteome</keyword>
<dbReference type="InterPro" id="IPR010918">
    <property type="entry name" value="PurM-like_C_dom"/>
</dbReference>
<dbReference type="Gene3D" id="3.90.650.10">
    <property type="entry name" value="PurM-like C-terminal domain"/>
    <property type="match status" value="1"/>
</dbReference>
<feature type="domain" description="PurM-like N-terminal" evidence="2">
    <location>
        <begin position="2"/>
        <end position="76"/>
    </location>
</feature>
<dbReference type="InterPro" id="IPR016188">
    <property type="entry name" value="PurM-like_N"/>
</dbReference>
<dbReference type="EMBL" id="JACHOB010000001">
    <property type="protein sequence ID" value="MBB4657701.1"/>
    <property type="molecule type" value="Genomic_DNA"/>
</dbReference>
<dbReference type="PANTHER" id="PTHR30270">
    <property type="entry name" value="THIAMINE-MONOPHOSPHATE KINASE"/>
    <property type="match status" value="1"/>
</dbReference>
<dbReference type="GO" id="GO:0009228">
    <property type="term" value="P:thiamine biosynthetic process"/>
    <property type="evidence" value="ECO:0007669"/>
    <property type="project" value="UniProtKB-KW"/>
</dbReference>
<protein>
    <submittedName>
        <fullName evidence="4">Thiamine-monophosphate kinase</fullName>
        <ecNumber evidence="4">2.7.4.16</ecNumber>
    </submittedName>
</protein>
<dbReference type="Pfam" id="PF02769">
    <property type="entry name" value="AIRS_C"/>
    <property type="match status" value="1"/>
</dbReference>
<dbReference type="InterPro" id="IPR036676">
    <property type="entry name" value="PurM-like_C_sf"/>
</dbReference>
<evidence type="ECO:0000313" key="4">
    <source>
        <dbReference type="EMBL" id="MBB4657701.1"/>
    </source>
</evidence>